<reference evidence="2 3" key="1">
    <citation type="journal article" date="2014" name="J. Microbiol.">
        <title>Diaminobutyricibacter tongyongensis gen. nov., sp. nov. and Homoserinibacter gongjuensis gen. nov., sp. nov. belong to the family Microbacteriaceae.</title>
        <authorList>
            <person name="Kim S.J."/>
            <person name="Ahn J.H."/>
            <person name="Weon H.Y."/>
            <person name="Hamada M."/>
            <person name="Suzuki K."/>
            <person name="Kwon S.W."/>
        </authorList>
    </citation>
    <scope>NUCLEOTIDE SEQUENCE [LARGE SCALE GENOMIC DNA]</scope>
    <source>
        <strain evidence="2 3">NBRC 108724</strain>
    </source>
</reference>
<dbReference type="PANTHER" id="PTHR42912">
    <property type="entry name" value="METHYLTRANSFERASE"/>
    <property type="match status" value="1"/>
</dbReference>
<evidence type="ECO:0000259" key="1">
    <source>
        <dbReference type="Pfam" id="PF13649"/>
    </source>
</evidence>
<comment type="caution">
    <text evidence="2">The sequence shown here is derived from an EMBL/GenBank/DDBJ whole genome shotgun (WGS) entry which is preliminary data.</text>
</comment>
<name>A0A6L9XY63_9MICO</name>
<keyword evidence="2" id="KW-0489">Methyltransferase</keyword>
<proteinExistence type="predicted"/>
<dbReference type="Gene3D" id="3.40.50.150">
    <property type="entry name" value="Vaccinia Virus protein VP39"/>
    <property type="match status" value="1"/>
</dbReference>
<dbReference type="InterPro" id="IPR041698">
    <property type="entry name" value="Methyltransf_25"/>
</dbReference>
<dbReference type="GO" id="GO:0032259">
    <property type="term" value="P:methylation"/>
    <property type="evidence" value="ECO:0007669"/>
    <property type="project" value="UniProtKB-KW"/>
</dbReference>
<dbReference type="EMBL" id="JAAGWY010000002">
    <property type="protein sequence ID" value="NEN06382.1"/>
    <property type="molecule type" value="Genomic_DNA"/>
</dbReference>
<gene>
    <name evidence="2" type="ORF">G3T36_10905</name>
</gene>
<organism evidence="2 3">
    <name type="scientific">Leifsonia tongyongensis</name>
    <dbReference type="NCBI Taxonomy" id="1268043"/>
    <lineage>
        <taxon>Bacteria</taxon>
        <taxon>Bacillati</taxon>
        <taxon>Actinomycetota</taxon>
        <taxon>Actinomycetes</taxon>
        <taxon>Micrococcales</taxon>
        <taxon>Microbacteriaceae</taxon>
        <taxon>Leifsonia</taxon>
    </lineage>
</organism>
<dbReference type="Proteomes" id="UP000474967">
    <property type="component" value="Unassembled WGS sequence"/>
</dbReference>
<dbReference type="GO" id="GO:0008168">
    <property type="term" value="F:methyltransferase activity"/>
    <property type="evidence" value="ECO:0007669"/>
    <property type="project" value="UniProtKB-KW"/>
</dbReference>
<feature type="domain" description="Methyltransferase" evidence="1">
    <location>
        <begin position="59"/>
        <end position="149"/>
    </location>
</feature>
<dbReference type="Pfam" id="PF13649">
    <property type="entry name" value="Methyltransf_25"/>
    <property type="match status" value="1"/>
</dbReference>
<evidence type="ECO:0000313" key="3">
    <source>
        <dbReference type="Proteomes" id="UP000474967"/>
    </source>
</evidence>
<dbReference type="RefSeq" id="WP_163289803.1">
    <property type="nucleotide sequence ID" value="NZ_JAAGWY010000002.1"/>
</dbReference>
<dbReference type="PANTHER" id="PTHR42912:SF95">
    <property type="entry name" value="METHYLTRANSFERASE TYPE 11 DOMAIN-CONTAINING PROTEIN"/>
    <property type="match status" value="1"/>
</dbReference>
<keyword evidence="2" id="KW-0808">Transferase</keyword>
<keyword evidence="3" id="KW-1185">Reference proteome</keyword>
<evidence type="ECO:0000313" key="2">
    <source>
        <dbReference type="EMBL" id="NEN06382.1"/>
    </source>
</evidence>
<dbReference type="CDD" id="cd02440">
    <property type="entry name" value="AdoMet_MTases"/>
    <property type="match status" value="1"/>
</dbReference>
<dbReference type="AlphaFoldDB" id="A0A6L9XY63"/>
<sequence length="228" mass="24619">MVERPFIEDARLASIRTAYDTVAVDYAELLRDELTVKPWDRGMLATFAELVSADGPGPVADLGCGPGRITAHLHDLGLDAFGIDLSPGMIDVARAAHPAFRFDVGTMTDLAIPDASLAGAVAWYSIIHSPPEQLPVVFAEFERVLAPGGRLLLAFQVGDEHRHMDAGYGHSISLDAWRLSPDAVALLLEDAGLQVDARLVRQPDSWEKVPQAFLVARKPADEPVASAY</sequence>
<dbReference type="InterPro" id="IPR029063">
    <property type="entry name" value="SAM-dependent_MTases_sf"/>
</dbReference>
<dbReference type="SUPFAM" id="SSF53335">
    <property type="entry name" value="S-adenosyl-L-methionine-dependent methyltransferases"/>
    <property type="match status" value="1"/>
</dbReference>
<accession>A0A6L9XY63</accession>
<dbReference type="InterPro" id="IPR050508">
    <property type="entry name" value="Methyltransf_Superfamily"/>
</dbReference>
<protein>
    <submittedName>
        <fullName evidence="2">Class I SAM-dependent methyltransferase</fullName>
    </submittedName>
</protein>